<feature type="region of interest" description="Disordered" evidence="5">
    <location>
        <begin position="388"/>
        <end position="409"/>
    </location>
</feature>
<accession>A0AA39LTQ2</accession>
<dbReference type="InterPro" id="IPR016024">
    <property type="entry name" value="ARM-type_fold"/>
</dbReference>
<protein>
    <recommendedName>
        <fullName evidence="8">Huntingtin</fullName>
    </recommendedName>
</protein>
<evidence type="ECO:0000256" key="4">
    <source>
        <dbReference type="ARBA" id="ARBA00023242"/>
    </source>
</evidence>
<dbReference type="InterPro" id="IPR024613">
    <property type="entry name" value="Huntingtin_N_HEAT_rpt-2"/>
</dbReference>
<evidence type="ECO:0000313" key="6">
    <source>
        <dbReference type="EMBL" id="KAK0409786.1"/>
    </source>
</evidence>
<sequence length="1701" mass="191534">MSAKVEKLIKLLHTVETSLHNENFGTSNRKKNVTFEKEQQACKEIRDLLTHNDFAAIYKEDKRYALHFTRAVEILFSVLDHRESSLRLLADQTIDAVFRKLEICSHSSRIIAALVTVLCKNGKSRCLVAAMTKLAATVRLAKPHRASNYGLHFMNGLCFIMKRAEESIQSAVEKSIPTIFAVVGPYLKELHGEKALELFQQAVTNLDLSGAANRAACTVISQLCTYLPFLLRKTFNLLHNNLTDIVESSPETKHRLVGTLLAVRLCWPVFVKNEMLFKSEEWKSVLCKLVSCIYSTHNEVVVCCLETLEAIFATPSKHLNFCPLVYSDYVGVSANTSAFNSPAVPRSNRIASLVTSPWGSVSNMSMDMEMPCFQNTKDEEVNDVFEDQSDQQEAGSNGAGSSQQEDQEDEIMDPLRHSEFFEDVVSIEEDIEFVSEISSASESPPTNGGGIPSSLPSDLCDVDTDFSTYTALSVGRRFLLDGCLKGLKTDADVRVSQKILALNCLSSIAVYNCEICSTPIRGKEGNQFLVDLFRFVLHDDSQLSSSAFTFVVNVELTALRMNKDTPMKKFDCVVDSIFEVTNPMRKRGAFHTLCSANELLIRNAPLLKRCVREAIYSADCSYFLLKISVAEFLASIAWSHLSEALRRELQNEALSTLVRLMTDSDVRVQRAVASSLVKFGSSTECGTLTNIFHHDVPKEYISSVFPAVPMVLGMSGKYRFDNECVDYTLEQNLSAVLNKIYGVVTLSSEESLGGAVLVLQKLAEHFHPSVYRQSWISVIRRSDSLKGGLLELLVEWSEFACHTPGTLSLILSLTASIFAGVTEGNFIRVLMEQDLMRKQTIAPIPEDSLMNHLLLTPLRILNMYYTIISEERLRIASLNASLFSRPNSTRQGNHNRTVEISNLVGTGVHPAKSSSFLNSPCLKDFFPVMQGAYRNYLSSLNSDIQDRFTGLLEAAVQNLADVFEMMTYRAIQPLYEEIMMYAKTAVDICPVATVRLFHQMVKALFGSNAASISLDNLRAIRLNDSVPPTDAIEMYLLRSVNDFTLFSVFLTRTEFMDIHITRHLGWLNKEVLNKSNAGSSSDINSGLHLFENFVTNLILLYQSTNDVEVRKTILSMMCELILNDVRYDLVDPNKTLYNTVIDQIRNLQLRNTKMLREIFLYFVCLTRVSFIPFADVVGYAVDLVRRADSENIYPVLDAVHILVCEGLFMRNEPMEEIENTLVSRSEDLFEWVPGAVTQIWALMIHAARSSKNELRWCNISNEYFELYKTHCCLNLESPVPLATFFSCLYSLCVCSTAAFRPVDDFVGVFLSLFRFANPEISAVLSHSSTLLFVLLSHFAEDVFLSRLEKNGENPSSLLAKSLCDVIRLSFEALEHQKKDDLQALTIFYLQLLAYGIRTDKIPKIGEALVRELLELDPSILLFLASEHTKVFSYFVSLLSAMGLFEQQFLDVCLQNGNTEHLRKLVLLLTLSQNSVDYSALSSENFVLLLRMVDSERIIKIFQSMEEENRRELFDRVRYLVDQSMDLSDQLKIEAVAATFRYNSGIENGAETDLDIQITGNKVETVEGTVKWALRTMKTHPEKLPDLLQFVEDAPTAIDDIVKFLDPKYRTAFLEGCLEVAARIFRQNIESPADSSEQASANDIVTKCWKVALRSQLSTDEMIRLLSKFNSISPVLTHFRDFDSDAQTEFIVNCFVEYTVGL</sequence>
<dbReference type="PANTHER" id="PTHR10170:SF10">
    <property type="entry name" value="HUNTINGTIN"/>
    <property type="match status" value="1"/>
</dbReference>
<gene>
    <name evidence="6" type="ORF">QR680_004756</name>
</gene>
<evidence type="ECO:0000313" key="7">
    <source>
        <dbReference type="Proteomes" id="UP001175271"/>
    </source>
</evidence>
<evidence type="ECO:0000256" key="5">
    <source>
        <dbReference type="SAM" id="MobiDB-lite"/>
    </source>
</evidence>
<dbReference type="Pfam" id="PF12372">
    <property type="entry name" value="Htt_N-HEAT"/>
    <property type="match status" value="1"/>
</dbReference>
<name>A0AA39LTQ2_9BILA</name>
<comment type="subcellular location">
    <subcellularLocation>
        <location evidence="2">Cytoplasm</location>
    </subcellularLocation>
    <subcellularLocation>
        <location evidence="1">Nucleus</location>
    </subcellularLocation>
</comment>
<keyword evidence="7" id="KW-1185">Reference proteome</keyword>
<comment type="caution">
    <text evidence="6">The sequence shown here is derived from an EMBL/GenBank/DDBJ whole genome shotgun (WGS) entry which is preliminary data.</text>
</comment>
<dbReference type="Proteomes" id="UP001175271">
    <property type="component" value="Unassembled WGS sequence"/>
</dbReference>
<feature type="compositionally biased region" description="Polar residues" evidence="5">
    <location>
        <begin position="391"/>
        <end position="404"/>
    </location>
</feature>
<proteinExistence type="predicted"/>
<evidence type="ECO:0000256" key="2">
    <source>
        <dbReference type="ARBA" id="ARBA00004496"/>
    </source>
</evidence>
<dbReference type="InterPro" id="IPR048411">
    <property type="entry name" value="Htt_N_HEAT_rpt-1"/>
</dbReference>
<dbReference type="GO" id="GO:0005737">
    <property type="term" value="C:cytoplasm"/>
    <property type="evidence" value="ECO:0007669"/>
    <property type="project" value="UniProtKB-SubCell"/>
</dbReference>
<evidence type="ECO:0000256" key="1">
    <source>
        <dbReference type="ARBA" id="ARBA00004123"/>
    </source>
</evidence>
<dbReference type="InterPro" id="IPR028426">
    <property type="entry name" value="Huntingtin_fam"/>
</dbReference>
<keyword evidence="4" id="KW-0539">Nucleus</keyword>
<dbReference type="Pfam" id="PF20926">
    <property type="entry name" value="Htt_N-HEAT_1"/>
    <property type="match status" value="1"/>
</dbReference>
<dbReference type="PANTHER" id="PTHR10170">
    <property type="entry name" value="HUNTINGTON DISEASE PROTEIN"/>
    <property type="match status" value="1"/>
</dbReference>
<dbReference type="GO" id="GO:0005634">
    <property type="term" value="C:nucleus"/>
    <property type="evidence" value="ECO:0007669"/>
    <property type="project" value="UniProtKB-SubCell"/>
</dbReference>
<organism evidence="6 7">
    <name type="scientific">Steinernema hermaphroditum</name>
    <dbReference type="NCBI Taxonomy" id="289476"/>
    <lineage>
        <taxon>Eukaryota</taxon>
        <taxon>Metazoa</taxon>
        <taxon>Ecdysozoa</taxon>
        <taxon>Nematoda</taxon>
        <taxon>Chromadorea</taxon>
        <taxon>Rhabditida</taxon>
        <taxon>Tylenchina</taxon>
        <taxon>Panagrolaimomorpha</taxon>
        <taxon>Strongyloidoidea</taxon>
        <taxon>Steinernematidae</taxon>
        <taxon>Steinernema</taxon>
    </lineage>
</organism>
<dbReference type="SUPFAM" id="SSF48371">
    <property type="entry name" value="ARM repeat"/>
    <property type="match status" value="2"/>
</dbReference>
<reference evidence="6" key="1">
    <citation type="submission" date="2023-06" db="EMBL/GenBank/DDBJ databases">
        <title>Genomic analysis of the entomopathogenic nematode Steinernema hermaphroditum.</title>
        <authorList>
            <person name="Schwarz E.M."/>
            <person name="Heppert J.K."/>
            <person name="Baniya A."/>
            <person name="Schwartz H.T."/>
            <person name="Tan C.-H."/>
            <person name="Antoshechkin I."/>
            <person name="Sternberg P.W."/>
            <person name="Goodrich-Blair H."/>
            <person name="Dillman A.R."/>
        </authorList>
    </citation>
    <scope>NUCLEOTIDE SEQUENCE</scope>
    <source>
        <strain evidence="6">PS9179</strain>
        <tissue evidence="6">Whole animal</tissue>
    </source>
</reference>
<dbReference type="EMBL" id="JAUCMV010000003">
    <property type="protein sequence ID" value="KAK0409786.1"/>
    <property type="molecule type" value="Genomic_DNA"/>
</dbReference>
<evidence type="ECO:0000256" key="3">
    <source>
        <dbReference type="ARBA" id="ARBA00022490"/>
    </source>
</evidence>
<keyword evidence="3" id="KW-0963">Cytoplasm</keyword>
<evidence type="ECO:0008006" key="8">
    <source>
        <dbReference type="Google" id="ProtNLM"/>
    </source>
</evidence>